<name>A0AAD5YWE0_9AGAR</name>
<dbReference type="Proteomes" id="UP001213000">
    <property type="component" value="Unassembled WGS sequence"/>
</dbReference>
<reference evidence="1" key="1">
    <citation type="submission" date="2022-07" db="EMBL/GenBank/DDBJ databases">
        <title>Genome Sequence of Leucocoprinus birnbaumii.</title>
        <authorList>
            <person name="Buettner E."/>
        </authorList>
    </citation>
    <scope>NUCLEOTIDE SEQUENCE</scope>
    <source>
        <strain evidence="1">VT141</strain>
    </source>
</reference>
<organism evidence="1 2">
    <name type="scientific">Leucocoprinus birnbaumii</name>
    <dbReference type="NCBI Taxonomy" id="56174"/>
    <lineage>
        <taxon>Eukaryota</taxon>
        <taxon>Fungi</taxon>
        <taxon>Dikarya</taxon>
        <taxon>Basidiomycota</taxon>
        <taxon>Agaricomycotina</taxon>
        <taxon>Agaricomycetes</taxon>
        <taxon>Agaricomycetidae</taxon>
        <taxon>Agaricales</taxon>
        <taxon>Agaricineae</taxon>
        <taxon>Agaricaceae</taxon>
        <taxon>Leucocoprinus</taxon>
    </lineage>
</organism>
<comment type="caution">
    <text evidence="1">The sequence shown here is derived from an EMBL/GenBank/DDBJ whole genome shotgun (WGS) entry which is preliminary data.</text>
</comment>
<dbReference type="EMBL" id="JANIEX010000026">
    <property type="protein sequence ID" value="KAJ3575819.1"/>
    <property type="molecule type" value="Genomic_DNA"/>
</dbReference>
<accession>A0AAD5YWE0</accession>
<evidence type="ECO:0000313" key="1">
    <source>
        <dbReference type="EMBL" id="KAJ3575819.1"/>
    </source>
</evidence>
<proteinExistence type="predicted"/>
<dbReference type="AlphaFoldDB" id="A0AAD5YWE0"/>
<protein>
    <submittedName>
        <fullName evidence="1">Uncharacterized protein</fullName>
    </submittedName>
</protein>
<evidence type="ECO:0000313" key="2">
    <source>
        <dbReference type="Proteomes" id="UP001213000"/>
    </source>
</evidence>
<keyword evidence="2" id="KW-1185">Reference proteome</keyword>
<gene>
    <name evidence="1" type="ORF">NP233_g838</name>
</gene>
<sequence length="109" mass="11611">MGRRFLTTTAALRPASSNLPKGSESATGILHTPDSYAKEVDYTPAPDHRIYRVDPLSENVQKPYEAPSSDFSRTGAAAGFAAMCFNFESAKAYVETGPSDSAAYLGAKS</sequence>